<protein>
    <submittedName>
        <fullName evidence="2">Uncharacterized protein</fullName>
    </submittedName>
</protein>
<feature type="compositionally biased region" description="Low complexity" evidence="1">
    <location>
        <begin position="135"/>
        <end position="157"/>
    </location>
</feature>
<dbReference type="AlphaFoldDB" id="A0A0D7AYZ2"/>
<accession>A0A0D7AYZ2</accession>
<feature type="region of interest" description="Disordered" evidence="1">
    <location>
        <begin position="57"/>
        <end position="189"/>
    </location>
</feature>
<keyword evidence="3" id="KW-1185">Reference proteome</keyword>
<gene>
    <name evidence="2" type="ORF">CYLTODRAFT_426109</name>
</gene>
<feature type="compositionally biased region" description="Polar residues" evidence="1">
    <location>
        <begin position="59"/>
        <end position="68"/>
    </location>
</feature>
<feature type="compositionally biased region" description="Low complexity" evidence="1">
    <location>
        <begin position="682"/>
        <end position="699"/>
    </location>
</feature>
<feature type="compositionally biased region" description="Polar residues" evidence="1">
    <location>
        <begin position="98"/>
        <end position="121"/>
    </location>
</feature>
<feature type="compositionally biased region" description="Polar residues" evidence="1">
    <location>
        <begin position="334"/>
        <end position="349"/>
    </location>
</feature>
<feature type="compositionally biased region" description="Low complexity" evidence="1">
    <location>
        <begin position="489"/>
        <end position="519"/>
    </location>
</feature>
<evidence type="ECO:0000256" key="1">
    <source>
        <dbReference type="SAM" id="MobiDB-lite"/>
    </source>
</evidence>
<sequence>MNYDYDYRYDSSSDESTDSTDTFGMQNGSRRHGATPLPDVPGPSRFSWLDAQRLLGHSDPNSISNISMNDLPESDDDSIDDLSTGRMSLSVPVPKRLSAQSWKSNRSVRPIALSQSTSSIPTGRAPSPDVTDIISRTPRPCRSSSSRSTSTPRSYSTSRRRASSPSGLAYDGIMRDRSSGGSADTQWERDMGYLRTPPAEVDNGSDSDSSLDLHTPLPNLMVRHGLLSPNSKLIVKSTSMESLEGEDGLSPRASRISVLSTQSSILKDSRDTPKRRVRHRDGKLLRGGIGLTTGLGWSDSEDEDSPSPLTNRISSLNLKRRASASDDGRHHQTKQWQSTVNSSRMSEGSTPARISIGSTTTGLSSNSSAGSTQSRSRSRTPSSSTSSSYTRPPPVATRGFDKLFQRENLIEEDQLSPEQDDIQDPYISFSASWTVQSLSGRKPIDVDKLLPSLPNPRTGSIRRPTASQVQADRESRKTPSRGSEDSEGRSSLSLSARSTPRTPSRTTTSSSRISGLSGTFGSPSKLVSPRQSGIPASPSLSNMALPPRQIGSLSLSRKPSTNSIESTTSLVRKPSTASMKSTTSLARKPSSASLKSTPSLSRKPSRSKLPGRTPSLPVSAPPVPTRDPSIGTPTRESSNSVRTREGSISAPRALRLPGRTASQTAASPIPGQHAVPVPSPRSPTMRSPGGRPRTGTGMVYKSNGVAL</sequence>
<feature type="compositionally biased region" description="Low complexity" evidence="1">
    <location>
        <begin position="588"/>
        <end position="601"/>
    </location>
</feature>
<dbReference type="Proteomes" id="UP000054007">
    <property type="component" value="Unassembled WGS sequence"/>
</dbReference>
<organism evidence="2 3">
    <name type="scientific">Cylindrobasidium torrendii FP15055 ss-10</name>
    <dbReference type="NCBI Taxonomy" id="1314674"/>
    <lineage>
        <taxon>Eukaryota</taxon>
        <taxon>Fungi</taxon>
        <taxon>Dikarya</taxon>
        <taxon>Basidiomycota</taxon>
        <taxon>Agaricomycotina</taxon>
        <taxon>Agaricomycetes</taxon>
        <taxon>Agaricomycetidae</taxon>
        <taxon>Agaricales</taxon>
        <taxon>Marasmiineae</taxon>
        <taxon>Physalacriaceae</taxon>
        <taxon>Cylindrobasidium</taxon>
    </lineage>
</organism>
<evidence type="ECO:0000313" key="3">
    <source>
        <dbReference type="Proteomes" id="UP000054007"/>
    </source>
</evidence>
<dbReference type="OrthoDB" id="3064136at2759"/>
<dbReference type="STRING" id="1314674.A0A0D7AYZ2"/>
<feature type="compositionally biased region" description="Basic and acidic residues" evidence="1">
    <location>
        <begin position="1"/>
        <end position="11"/>
    </location>
</feature>
<name>A0A0D7AYZ2_9AGAR</name>
<proteinExistence type="predicted"/>
<evidence type="ECO:0000313" key="2">
    <source>
        <dbReference type="EMBL" id="KIY63437.1"/>
    </source>
</evidence>
<feature type="region of interest" description="Disordered" evidence="1">
    <location>
        <begin position="1"/>
        <end position="45"/>
    </location>
</feature>
<feature type="compositionally biased region" description="Basic and acidic residues" evidence="1">
    <location>
        <begin position="471"/>
        <end position="488"/>
    </location>
</feature>
<feature type="region of interest" description="Disordered" evidence="1">
    <location>
        <begin position="264"/>
        <end position="400"/>
    </location>
</feature>
<feature type="region of interest" description="Disordered" evidence="1">
    <location>
        <begin position="445"/>
        <end position="707"/>
    </location>
</feature>
<reference evidence="2 3" key="1">
    <citation type="journal article" date="2015" name="Fungal Genet. Biol.">
        <title>Evolution of novel wood decay mechanisms in Agaricales revealed by the genome sequences of Fistulina hepatica and Cylindrobasidium torrendii.</title>
        <authorList>
            <person name="Floudas D."/>
            <person name="Held B.W."/>
            <person name="Riley R."/>
            <person name="Nagy L.G."/>
            <person name="Koehler G."/>
            <person name="Ransdell A.S."/>
            <person name="Younus H."/>
            <person name="Chow J."/>
            <person name="Chiniquy J."/>
            <person name="Lipzen A."/>
            <person name="Tritt A."/>
            <person name="Sun H."/>
            <person name="Haridas S."/>
            <person name="LaButti K."/>
            <person name="Ohm R.A."/>
            <person name="Kues U."/>
            <person name="Blanchette R.A."/>
            <person name="Grigoriev I.V."/>
            <person name="Minto R.E."/>
            <person name="Hibbett D.S."/>
        </authorList>
    </citation>
    <scope>NUCLEOTIDE SEQUENCE [LARGE SCALE GENOMIC DNA]</scope>
    <source>
        <strain evidence="2 3">FP15055 ss-10</strain>
    </source>
</reference>
<dbReference type="EMBL" id="KN880696">
    <property type="protein sequence ID" value="KIY63437.1"/>
    <property type="molecule type" value="Genomic_DNA"/>
</dbReference>
<feature type="compositionally biased region" description="Low complexity" evidence="1">
    <location>
        <begin position="355"/>
        <end position="390"/>
    </location>
</feature>
<feature type="compositionally biased region" description="Polar residues" evidence="1">
    <location>
        <begin position="551"/>
        <end position="585"/>
    </location>
</feature>
<feature type="compositionally biased region" description="Polar residues" evidence="1">
    <location>
        <begin position="631"/>
        <end position="641"/>
    </location>
</feature>